<reference evidence="4" key="1">
    <citation type="submission" date="2017-02" db="UniProtKB">
        <authorList>
            <consortium name="WormBaseParasite"/>
        </authorList>
    </citation>
    <scope>IDENTIFICATION</scope>
</reference>
<sequence length="430" mass="49178">MRPDFCLFLSYTVILCNPLLPDKPAISVFNSSVNKAVFSTFTSFHYKTANVTVTPPPYRILGSAVSAPNAVREIEKEVISTLDKDIIKYSSDNKHEMDTHYVHEETKERASFNHDRSIRNGQITIKASDINFKISTNNNQTNNSISTPINSSATQRYTDANVIFKSINNLHGKEVDLDLEVTVLVLEIFNAVAPFLSLLSIEANITDYKTPSSNSSIIERSNKQSPYEESKHKEKNWNSKMFRSNSERIEISSVEEKSGNKRKHNAGSTEVTQDYIFIKGEQNIERFKINSKFSPQVISSSKLAKNDLKEQQMDNHYDCDVNHLRTLKGDFEKKKLSCGLNNQTKSLKLPSPEMHTTDDDDEQHNIRRTSQPVMHFERTLWEKLIAGLKCSQRDCRDALRPTENIRKYLIEPSISRARKHGYGRRSHLQS</sequence>
<keyword evidence="3" id="KW-1185">Reference proteome</keyword>
<feature type="compositionally biased region" description="Polar residues" evidence="1">
    <location>
        <begin position="210"/>
        <end position="219"/>
    </location>
</feature>
<organism evidence="4">
    <name type="scientific">Thelazia callipaeda</name>
    <name type="common">Oriental eyeworm</name>
    <name type="synonym">Parasitic nematode</name>
    <dbReference type="NCBI Taxonomy" id="103827"/>
    <lineage>
        <taxon>Eukaryota</taxon>
        <taxon>Metazoa</taxon>
        <taxon>Ecdysozoa</taxon>
        <taxon>Nematoda</taxon>
        <taxon>Chromadorea</taxon>
        <taxon>Rhabditida</taxon>
        <taxon>Spirurina</taxon>
        <taxon>Spiruromorpha</taxon>
        <taxon>Thelazioidea</taxon>
        <taxon>Thelaziidae</taxon>
        <taxon>Thelazia</taxon>
    </lineage>
</organism>
<dbReference type="Proteomes" id="UP000276776">
    <property type="component" value="Unassembled WGS sequence"/>
</dbReference>
<dbReference type="OMA" id="RKYLIEP"/>
<evidence type="ECO:0000313" key="4">
    <source>
        <dbReference type="WBParaSite" id="TCLT_0000699201-mRNA-1"/>
    </source>
</evidence>
<evidence type="ECO:0000313" key="3">
    <source>
        <dbReference type="Proteomes" id="UP000276776"/>
    </source>
</evidence>
<reference evidence="2 3" key="2">
    <citation type="submission" date="2018-11" db="EMBL/GenBank/DDBJ databases">
        <authorList>
            <consortium name="Pathogen Informatics"/>
        </authorList>
    </citation>
    <scope>NUCLEOTIDE SEQUENCE [LARGE SCALE GENOMIC DNA]</scope>
</reference>
<gene>
    <name evidence="2" type="ORF">TCLT_LOCUS6981</name>
</gene>
<dbReference type="AlphaFoldDB" id="A0A0N5D291"/>
<dbReference type="OrthoDB" id="5864177at2759"/>
<accession>A0A0N5D291</accession>
<name>A0A0N5D291_THECL</name>
<proteinExistence type="predicted"/>
<dbReference type="EMBL" id="UYYF01004463">
    <property type="protein sequence ID" value="VDN04391.1"/>
    <property type="molecule type" value="Genomic_DNA"/>
</dbReference>
<feature type="region of interest" description="Disordered" evidence="1">
    <location>
        <begin position="343"/>
        <end position="365"/>
    </location>
</feature>
<protein>
    <submittedName>
        <fullName evidence="4">Cadherin_C domain-containing protein</fullName>
    </submittedName>
</protein>
<dbReference type="STRING" id="103827.A0A0N5D291"/>
<feature type="region of interest" description="Disordered" evidence="1">
    <location>
        <begin position="210"/>
        <end position="235"/>
    </location>
</feature>
<evidence type="ECO:0000256" key="1">
    <source>
        <dbReference type="SAM" id="MobiDB-lite"/>
    </source>
</evidence>
<dbReference type="WBParaSite" id="TCLT_0000699201-mRNA-1">
    <property type="protein sequence ID" value="TCLT_0000699201-mRNA-1"/>
    <property type="gene ID" value="TCLT_0000699201"/>
</dbReference>
<feature type="compositionally biased region" description="Basic and acidic residues" evidence="1">
    <location>
        <begin position="220"/>
        <end position="235"/>
    </location>
</feature>
<evidence type="ECO:0000313" key="2">
    <source>
        <dbReference type="EMBL" id="VDN04391.1"/>
    </source>
</evidence>